<evidence type="ECO:0000313" key="1">
    <source>
        <dbReference type="EMBL" id="KFD52133.1"/>
    </source>
</evidence>
<gene>
    <name evidence="1" type="ORF">M513_06978</name>
</gene>
<evidence type="ECO:0000313" key="2">
    <source>
        <dbReference type="Proteomes" id="UP000030764"/>
    </source>
</evidence>
<dbReference type="Proteomes" id="UP000030764">
    <property type="component" value="Unassembled WGS sequence"/>
</dbReference>
<sequence>MPIVYYGRILPANAGKTAVNPGMNVGMEMTMYAMPSLIPSSEKTKLQHRDIRFSCLKRRNSMVHVMIARIILQHKQALERVDFLKLKLTKRTHLTSKERAERCLTCLNNWEMEVIHHDGFHPHRLCIHYAEAEEDEFSLLTQRWKRWEE</sequence>
<dbReference type="AlphaFoldDB" id="A0A085M4I7"/>
<keyword evidence="2" id="KW-1185">Reference proteome</keyword>
<protein>
    <submittedName>
        <fullName evidence="1">Uncharacterized protein</fullName>
    </submittedName>
</protein>
<accession>A0A085M4I7</accession>
<dbReference type="EMBL" id="KL363231">
    <property type="protein sequence ID" value="KFD52133.1"/>
    <property type="molecule type" value="Genomic_DNA"/>
</dbReference>
<reference evidence="1 2" key="1">
    <citation type="journal article" date="2014" name="Nat. Genet.">
        <title>Genome and transcriptome of the porcine whipworm Trichuris suis.</title>
        <authorList>
            <person name="Jex A.R."/>
            <person name="Nejsum P."/>
            <person name="Schwarz E.M."/>
            <person name="Hu L."/>
            <person name="Young N.D."/>
            <person name="Hall R.S."/>
            <person name="Korhonen P.K."/>
            <person name="Liao S."/>
            <person name="Thamsborg S."/>
            <person name="Xia J."/>
            <person name="Xu P."/>
            <person name="Wang S."/>
            <person name="Scheerlinck J.P."/>
            <person name="Hofmann A."/>
            <person name="Sternberg P.W."/>
            <person name="Wang J."/>
            <person name="Gasser R.B."/>
        </authorList>
    </citation>
    <scope>NUCLEOTIDE SEQUENCE [LARGE SCALE GENOMIC DNA]</scope>
    <source>
        <strain evidence="1">DCEP-RM93M</strain>
    </source>
</reference>
<name>A0A085M4I7_9BILA</name>
<proteinExistence type="predicted"/>
<organism evidence="1 2">
    <name type="scientific">Trichuris suis</name>
    <name type="common">pig whipworm</name>
    <dbReference type="NCBI Taxonomy" id="68888"/>
    <lineage>
        <taxon>Eukaryota</taxon>
        <taxon>Metazoa</taxon>
        <taxon>Ecdysozoa</taxon>
        <taxon>Nematoda</taxon>
        <taxon>Enoplea</taxon>
        <taxon>Dorylaimia</taxon>
        <taxon>Trichinellida</taxon>
        <taxon>Trichuridae</taxon>
        <taxon>Trichuris</taxon>
    </lineage>
</organism>